<dbReference type="GO" id="GO:0055085">
    <property type="term" value="P:transmembrane transport"/>
    <property type="evidence" value="ECO:0007669"/>
    <property type="project" value="InterPro"/>
</dbReference>
<keyword evidence="2 6" id="KW-0812">Transmembrane</keyword>
<protein>
    <recommendedName>
        <fullName evidence="7">TonB C-terminal domain-containing protein</fullName>
    </recommendedName>
</protein>
<evidence type="ECO:0000259" key="7">
    <source>
        <dbReference type="Pfam" id="PF03544"/>
    </source>
</evidence>
<feature type="transmembrane region" description="Helical" evidence="6">
    <location>
        <begin position="87"/>
        <end position="110"/>
    </location>
</feature>
<dbReference type="SUPFAM" id="SSF49464">
    <property type="entry name" value="Carboxypeptidase regulatory domain-like"/>
    <property type="match status" value="1"/>
</dbReference>
<dbReference type="STRING" id="709015.GCA_000472485_00662"/>
<comment type="subcellular location">
    <subcellularLocation>
        <location evidence="1">Membrane</location>
        <topology evidence="1">Single-pass membrane protein</topology>
    </subcellularLocation>
</comment>
<sequence>MHHDKHHILWPEGEHPSLALLRQYQQGDLPPALHHQLERHLLGCELCADVLEGMALSEAEQTKAAVTDINRSIKTKVEQGKKKPDPVFWQAAAAVLVLLASAVLVIYYNYREQQPAQELATVGAVVKPAEAPLLDLSPPAAATAPDTPGTAETPAASRAAITQVETYAPPVVKRDKEQVPAQEAIAEGEIVCDVLVEDIQKFAEETPPDRSFLAGIDDAVESTPVPFDSSNASLLKEEAATMALAPEPVNAGKALAGKTKGITIRGFSSLKAAATAADQKQVSGQVLSPEGEPLPGVVVLSKGTPAATLTDADGRYTLAVPEQEQTLLFSYIGYETAEKVLAKNDTAATISLSPDKLALSEVVVTAYGVAEPAPAATPAHPTVGRRKYKKYLQESSREVPEQGKVIIAFTVGTDGKPQQLRVVKGLCPACDAEAQRLIQEGPRWKPATQDGQLVAKEVRVTVRFK</sequence>
<evidence type="ECO:0000313" key="9">
    <source>
        <dbReference type="Proteomes" id="UP000266292"/>
    </source>
</evidence>
<dbReference type="KEGG" id="pact:CA264_03345"/>
<gene>
    <name evidence="8" type="ORF">CA264_03345</name>
</gene>
<dbReference type="InterPro" id="IPR037682">
    <property type="entry name" value="TonB_C"/>
</dbReference>
<evidence type="ECO:0000256" key="2">
    <source>
        <dbReference type="ARBA" id="ARBA00022692"/>
    </source>
</evidence>
<dbReference type="EMBL" id="CP021235">
    <property type="protein sequence ID" value="ARS34554.1"/>
    <property type="molecule type" value="Genomic_DNA"/>
</dbReference>
<dbReference type="Gene3D" id="2.60.40.1120">
    <property type="entry name" value="Carboxypeptidase-like, regulatory domain"/>
    <property type="match status" value="1"/>
</dbReference>
<accession>A0A1X9YNX4</accession>
<evidence type="ECO:0000256" key="3">
    <source>
        <dbReference type="ARBA" id="ARBA00022989"/>
    </source>
</evidence>
<dbReference type="SUPFAM" id="SSF74653">
    <property type="entry name" value="TolA/TonB C-terminal domain"/>
    <property type="match status" value="1"/>
</dbReference>
<dbReference type="InterPro" id="IPR006260">
    <property type="entry name" value="TonB/TolA_C"/>
</dbReference>
<evidence type="ECO:0000256" key="1">
    <source>
        <dbReference type="ARBA" id="ARBA00004167"/>
    </source>
</evidence>
<dbReference type="Pfam" id="PF03544">
    <property type="entry name" value="TonB_C"/>
    <property type="match status" value="1"/>
</dbReference>
<evidence type="ECO:0000256" key="5">
    <source>
        <dbReference type="SAM" id="MobiDB-lite"/>
    </source>
</evidence>
<feature type="compositionally biased region" description="Low complexity" evidence="5">
    <location>
        <begin position="136"/>
        <end position="156"/>
    </location>
</feature>
<proteinExistence type="predicted"/>
<dbReference type="InterPro" id="IPR008969">
    <property type="entry name" value="CarboxyPept-like_regulatory"/>
</dbReference>
<feature type="domain" description="TonB C-terminal" evidence="7">
    <location>
        <begin position="397"/>
        <end position="465"/>
    </location>
</feature>
<organism evidence="8 9">
    <name type="scientific">Pontibacter actiniarum</name>
    <dbReference type="NCBI Taxonomy" id="323450"/>
    <lineage>
        <taxon>Bacteria</taxon>
        <taxon>Pseudomonadati</taxon>
        <taxon>Bacteroidota</taxon>
        <taxon>Cytophagia</taxon>
        <taxon>Cytophagales</taxon>
        <taxon>Hymenobacteraceae</taxon>
        <taxon>Pontibacter</taxon>
    </lineage>
</organism>
<dbReference type="Proteomes" id="UP000266292">
    <property type="component" value="Chromosome"/>
</dbReference>
<evidence type="ECO:0000256" key="6">
    <source>
        <dbReference type="SAM" id="Phobius"/>
    </source>
</evidence>
<dbReference type="NCBIfam" id="TIGR01352">
    <property type="entry name" value="tonB_Cterm"/>
    <property type="match status" value="1"/>
</dbReference>
<dbReference type="AlphaFoldDB" id="A0A1X9YNX4"/>
<dbReference type="RefSeq" id="WP_025604585.1">
    <property type="nucleotide sequence ID" value="NZ_CP021235.1"/>
</dbReference>
<keyword evidence="9" id="KW-1185">Reference proteome</keyword>
<keyword evidence="3 6" id="KW-1133">Transmembrane helix</keyword>
<dbReference type="OrthoDB" id="1112758at2"/>
<dbReference type="Gene3D" id="3.30.1150.10">
    <property type="match status" value="1"/>
</dbReference>
<evidence type="ECO:0000256" key="4">
    <source>
        <dbReference type="ARBA" id="ARBA00023136"/>
    </source>
</evidence>
<keyword evidence="4 6" id="KW-0472">Membrane</keyword>
<name>A0A1X9YNX4_9BACT</name>
<reference evidence="9" key="1">
    <citation type="submission" date="2017-05" db="EMBL/GenBank/DDBJ databases">
        <authorList>
            <person name="Ray J."/>
            <person name="Price M."/>
            <person name="Deutschbauer A."/>
        </authorList>
    </citation>
    <scope>NUCLEOTIDE SEQUENCE [LARGE SCALE GENOMIC DNA]</scope>
    <source>
        <strain evidence="9">DSM 19842</strain>
    </source>
</reference>
<feature type="region of interest" description="Disordered" evidence="5">
    <location>
        <begin position="136"/>
        <end position="157"/>
    </location>
</feature>
<dbReference type="Pfam" id="PF13715">
    <property type="entry name" value="CarbopepD_reg_2"/>
    <property type="match status" value="1"/>
</dbReference>
<evidence type="ECO:0000313" key="8">
    <source>
        <dbReference type="EMBL" id="ARS34554.1"/>
    </source>
</evidence>
<dbReference type="GO" id="GO:0016020">
    <property type="term" value="C:membrane"/>
    <property type="evidence" value="ECO:0007669"/>
    <property type="project" value="UniProtKB-SubCell"/>
</dbReference>